<evidence type="ECO:0000313" key="3">
    <source>
        <dbReference type="Proteomes" id="UP000243605"/>
    </source>
</evidence>
<name>A0A662Z643_9STAP</name>
<gene>
    <name evidence="2" type="ORF">SAMN05192557_1752</name>
</gene>
<reference evidence="2 3" key="1">
    <citation type="submission" date="2016-10" db="EMBL/GenBank/DDBJ databases">
        <authorList>
            <person name="Varghese N."/>
            <person name="Submissions S."/>
        </authorList>
    </citation>
    <scope>NUCLEOTIDE SEQUENCE [LARGE SCALE GENOMIC DNA]</scope>
    <source>
        <strain evidence="2 3">IBRC-M10081</strain>
    </source>
</reference>
<protein>
    <submittedName>
        <fullName evidence="2">Uncharacterized protein</fullName>
    </submittedName>
</protein>
<dbReference type="AlphaFoldDB" id="A0A662Z643"/>
<accession>A0A662Z643</accession>
<keyword evidence="1" id="KW-1133">Transmembrane helix</keyword>
<evidence type="ECO:0000256" key="1">
    <source>
        <dbReference type="SAM" id="Phobius"/>
    </source>
</evidence>
<dbReference type="RefSeq" id="WP_180366276.1">
    <property type="nucleotide sequence ID" value="NZ_FOIT01000005.1"/>
</dbReference>
<sequence>MNFLSMTAIFGAFIFANLGFAGLLYYFMSIGLNGKDAVTIDTPEEATERREWLD</sequence>
<evidence type="ECO:0000313" key="2">
    <source>
        <dbReference type="EMBL" id="SEW12541.1"/>
    </source>
</evidence>
<organism evidence="2 3">
    <name type="scientific">Aliicoccus persicus</name>
    <dbReference type="NCBI Taxonomy" id="930138"/>
    <lineage>
        <taxon>Bacteria</taxon>
        <taxon>Bacillati</taxon>
        <taxon>Bacillota</taxon>
        <taxon>Bacilli</taxon>
        <taxon>Bacillales</taxon>
        <taxon>Staphylococcaceae</taxon>
        <taxon>Aliicoccus</taxon>
    </lineage>
</organism>
<dbReference type="EMBL" id="FOIT01000005">
    <property type="protein sequence ID" value="SEW12541.1"/>
    <property type="molecule type" value="Genomic_DNA"/>
</dbReference>
<keyword evidence="1" id="KW-0472">Membrane</keyword>
<proteinExistence type="predicted"/>
<feature type="transmembrane region" description="Helical" evidence="1">
    <location>
        <begin position="6"/>
        <end position="27"/>
    </location>
</feature>
<keyword evidence="1" id="KW-0812">Transmembrane</keyword>
<dbReference type="Proteomes" id="UP000243605">
    <property type="component" value="Unassembled WGS sequence"/>
</dbReference>
<keyword evidence="3" id="KW-1185">Reference proteome</keyword>